<dbReference type="AlphaFoldDB" id="A0A1G2U0B5"/>
<accession>A0A1G2U0B5</accession>
<sequence length="94" mass="10620">MHLFSDCDIIESRGEKVIPLKFLRLVAFWLGLIALAAAVYTKESEVEIFYQSAQTGCVLLSIWGIMSLIIWAVGKVSAQKEGRIRVKRVMEPYS</sequence>
<dbReference type="EMBL" id="MHWB01000005">
    <property type="protein sequence ID" value="OHB02262.1"/>
    <property type="molecule type" value="Genomic_DNA"/>
</dbReference>
<organism evidence="2 3">
    <name type="scientific">Candidatus Zambryskibacteria bacterium RIFCSPLOWO2_01_FULL_39_39</name>
    <dbReference type="NCBI Taxonomy" id="1802758"/>
    <lineage>
        <taxon>Bacteria</taxon>
        <taxon>Candidatus Zambryskiibacteriota</taxon>
    </lineage>
</organism>
<dbReference type="Proteomes" id="UP000177707">
    <property type="component" value="Unassembled WGS sequence"/>
</dbReference>
<keyword evidence="1" id="KW-1133">Transmembrane helix</keyword>
<reference evidence="2 3" key="1">
    <citation type="journal article" date="2016" name="Nat. Commun.">
        <title>Thousands of microbial genomes shed light on interconnected biogeochemical processes in an aquifer system.</title>
        <authorList>
            <person name="Anantharaman K."/>
            <person name="Brown C.T."/>
            <person name="Hug L.A."/>
            <person name="Sharon I."/>
            <person name="Castelle C.J."/>
            <person name="Probst A.J."/>
            <person name="Thomas B.C."/>
            <person name="Singh A."/>
            <person name="Wilkins M.J."/>
            <person name="Karaoz U."/>
            <person name="Brodie E.L."/>
            <person name="Williams K.H."/>
            <person name="Hubbard S.S."/>
            <person name="Banfield J.F."/>
        </authorList>
    </citation>
    <scope>NUCLEOTIDE SEQUENCE [LARGE SCALE GENOMIC DNA]</scope>
</reference>
<keyword evidence="1" id="KW-0812">Transmembrane</keyword>
<evidence type="ECO:0000256" key="1">
    <source>
        <dbReference type="SAM" id="Phobius"/>
    </source>
</evidence>
<evidence type="ECO:0000313" key="2">
    <source>
        <dbReference type="EMBL" id="OHB02262.1"/>
    </source>
</evidence>
<protein>
    <submittedName>
        <fullName evidence="2">Uncharacterized protein</fullName>
    </submittedName>
</protein>
<gene>
    <name evidence="2" type="ORF">A3A96_02290</name>
</gene>
<comment type="caution">
    <text evidence="2">The sequence shown here is derived from an EMBL/GenBank/DDBJ whole genome shotgun (WGS) entry which is preliminary data.</text>
</comment>
<keyword evidence="1" id="KW-0472">Membrane</keyword>
<evidence type="ECO:0000313" key="3">
    <source>
        <dbReference type="Proteomes" id="UP000177707"/>
    </source>
</evidence>
<feature type="transmembrane region" description="Helical" evidence="1">
    <location>
        <begin position="22"/>
        <end position="41"/>
    </location>
</feature>
<feature type="transmembrane region" description="Helical" evidence="1">
    <location>
        <begin position="53"/>
        <end position="73"/>
    </location>
</feature>
<proteinExistence type="predicted"/>
<name>A0A1G2U0B5_9BACT</name>